<sequence length="48" mass="5661">MNRIKTLLLAVSWLCAFYYLSYPNSFTPLDERSQGTLDLYQQLTSRSR</sequence>
<keyword evidence="2" id="KW-1185">Reference proteome</keyword>
<dbReference type="EMBL" id="JADEXN010000040">
    <property type="protein sequence ID" value="MBE9039894.1"/>
    <property type="molecule type" value="Genomic_DNA"/>
</dbReference>
<evidence type="ECO:0000313" key="1">
    <source>
        <dbReference type="EMBL" id="MBE9039894.1"/>
    </source>
</evidence>
<dbReference type="AlphaFoldDB" id="A0A928Z7W2"/>
<reference evidence="1" key="1">
    <citation type="submission" date="2020-10" db="EMBL/GenBank/DDBJ databases">
        <authorList>
            <person name="Castelo-Branco R."/>
            <person name="Eusebio N."/>
            <person name="Adriana R."/>
            <person name="Vieira A."/>
            <person name="Brugerolle De Fraissinette N."/>
            <person name="Rezende De Castro R."/>
            <person name="Schneider M.P."/>
            <person name="Vasconcelos V."/>
            <person name="Leao P.N."/>
        </authorList>
    </citation>
    <scope>NUCLEOTIDE SEQUENCE</scope>
    <source>
        <strain evidence="1">LEGE 11467</strain>
    </source>
</reference>
<accession>A0A928Z7W2</accession>
<dbReference type="Proteomes" id="UP000621799">
    <property type="component" value="Unassembled WGS sequence"/>
</dbReference>
<protein>
    <submittedName>
        <fullName evidence="1">Uncharacterized protein</fullName>
    </submittedName>
</protein>
<name>A0A928Z7W2_9CYAN</name>
<proteinExistence type="predicted"/>
<organism evidence="1 2">
    <name type="scientific">Zarconia navalis LEGE 11467</name>
    <dbReference type="NCBI Taxonomy" id="1828826"/>
    <lineage>
        <taxon>Bacteria</taxon>
        <taxon>Bacillati</taxon>
        <taxon>Cyanobacteriota</taxon>
        <taxon>Cyanophyceae</taxon>
        <taxon>Oscillatoriophycideae</taxon>
        <taxon>Oscillatoriales</taxon>
        <taxon>Oscillatoriales incertae sedis</taxon>
        <taxon>Zarconia</taxon>
        <taxon>Zarconia navalis</taxon>
    </lineage>
</organism>
<comment type="caution">
    <text evidence="1">The sequence shown here is derived from an EMBL/GenBank/DDBJ whole genome shotgun (WGS) entry which is preliminary data.</text>
</comment>
<evidence type="ECO:0000313" key="2">
    <source>
        <dbReference type="Proteomes" id="UP000621799"/>
    </source>
</evidence>
<dbReference type="RefSeq" id="WP_264320153.1">
    <property type="nucleotide sequence ID" value="NZ_JADEXN010000040.1"/>
</dbReference>
<gene>
    <name evidence="1" type="ORF">IQ235_03695</name>
</gene>